<dbReference type="EMBL" id="AE017125">
    <property type="protein sequence ID" value="AAP77431.1"/>
    <property type="molecule type" value="Genomic_DNA"/>
</dbReference>
<keyword evidence="1" id="KW-0472">Membrane</keyword>
<evidence type="ECO:0000256" key="1">
    <source>
        <dbReference type="SAM" id="Phobius"/>
    </source>
</evidence>
<dbReference type="AlphaFoldDB" id="Q7VHX8"/>
<evidence type="ECO:0000313" key="2">
    <source>
        <dbReference type="EMBL" id="AAP77431.1"/>
    </source>
</evidence>
<protein>
    <submittedName>
        <fullName evidence="2">Uncharacterized protein</fullName>
    </submittedName>
</protein>
<organism evidence="2 3">
    <name type="scientific">Helicobacter hepaticus (strain ATCC 51449 / 3B1)</name>
    <dbReference type="NCBI Taxonomy" id="235279"/>
    <lineage>
        <taxon>Bacteria</taxon>
        <taxon>Pseudomonadati</taxon>
        <taxon>Campylobacterota</taxon>
        <taxon>Epsilonproteobacteria</taxon>
        <taxon>Campylobacterales</taxon>
        <taxon>Helicobacteraceae</taxon>
        <taxon>Helicobacter</taxon>
    </lineage>
</organism>
<keyword evidence="1" id="KW-1133">Transmembrane helix</keyword>
<evidence type="ECO:0000313" key="3">
    <source>
        <dbReference type="Proteomes" id="UP000002495"/>
    </source>
</evidence>
<reference evidence="2 3" key="1">
    <citation type="journal article" date="2003" name="Proc. Natl. Acad. Sci. U.S.A.">
        <title>The complete genome sequence of the carcinogenic bacterium Helicobacter hepaticus.</title>
        <authorList>
            <person name="Suerbaum S."/>
            <person name="Josenhans C."/>
            <person name="Sterzenbach T."/>
            <person name="Drescher B."/>
            <person name="Brandt P."/>
            <person name="Bell M."/>
            <person name="Droege M."/>
            <person name="Fartmann B."/>
            <person name="Fischer H.-P."/>
            <person name="Ge Z."/>
            <person name="Hoerster A."/>
            <person name="Holland R."/>
            <person name="Klein K."/>
            <person name="Koenig J."/>
            <person name="Macko L."/>
            <person name="Mendz G.L."/>
            <person name="Nyakatura G."/>
            <person name="Schauer D.B."/>
            <person name="Shen Z."/>
            <person name="Weber J."/>
            <person name="Frosch M."/>
            <person name="Fox J.G."/>
        </authorList>
    </citation>
    <scope>NUCLEOTIDE SEQUENCE [LARGE SCALE GENOMIC DNA]</scope>
    <source>
        <strain evidence="3">ATCC 51449 / 3B1</strain>
    </source>
</reference>
<sequence length="168" mass="19550">MNKLFDGVLAVLVVLVMSGLLVWVIISIADGIAEDEDSYSFTSTHQGHYKDGKREGKWSINNNYRLDNGNDGRDEIEGSYVQGLRDGKWKVKTPYKRCIYEYNKGVIRKEICINNYYTFTHKIFNEWGDMIVKKEGSREKCKVLYSYFEKLYSDFENVESIYGLDECS</sequence>
<dbReference type="KEGG" id="hhe:HH_0834"/>
<dbReference type="HOGENOM" id="CLU_1584212_0_0_7"/>
<keyword evidence="1" id="KW-0812">Transmembrane</keyword>
<proteinExistence type="predicted"/>
<keyword evidence="3" id="KW-1185">Reference proteome</keyword>
<accession>Q7VHX8</accession>
<dbReference type="STRING" id="235279.HH_0834"/>
<name>Q7VHX8_HELHP</name>
<dbReference type="Proteomes" id="UP000002495">
    <property type="component" value="Chromosome"/>
</dbReference>
<dbReference type="RefSeq" id="WP_011115674.1">
    <property type="nucleotide sequence ID" value="NC_004917.1"/>
</dbReference>
<gene>
    <name evidence="2" type="ordered locus">HH_0834</name>
</gene>
<feature type="transmembrane region" description="Helical" evidence="1">
    <location>
        <begin position="7"/>
        <end position="26"/>
    </location>
</feature>